<protein>
    <submittedName>
        <fullName evidence="1">Uncharacterized protein</fullName>
    </submittedName>
</protein>
<proteinExistence type="predicted"/>
<gene>
    <name evidence="1" type="ORF">EYS09_25650</name>
</gene>
<accession>A0A4Q9HQX0</accession>
<sequence length="109" mass="12041">MGRDQAAGVGAGYRCEAVAHTPHESCSISLGLRFAATPRLALRWLRRRAIDIADQLDAPVARPVHHWLSDHAAHEYALLTLARGDSYLFTISDEATRYTLSVSPAWNTK</sequence>
<reference evidence="1 2" key="1">
    <citation type="submission" date="2019-02" db="EMBL/GenBank/DDBJ databases">
        <title>Draft Genome Sequence of Streptomyces sp. AM-2504, identified by 16S rRNA comparative analysis as a Streptomyces Kasugaensis strain.</title>
        <authorList>
            <person name="Napolioni V."/>
            <person name="Giuliodori A.M."/>
            <person name="Spurio R."/>
            <person name="Fabbretti A."/>
        </authorList>
    </citation>
    <scope>NUCLEOTIDE SEQUENCE [LARGE SCALE GENOMIC DNA]</scope>
    <source>
        <strain evidence="1 2">AM-2504</strain>
    </source>
</reference>
<evidence type="ECO:0000313" key="1">
    <source>
        <dbReference type="EMBL" id="TBO56879.1"/>
    </source>
</evidence>
<dbReference type="Proteomes" id="UP000292452">
    <property type="component" value="Unassembled WGS sequence"/>
</dbReference>
<name>A0A4Q9HQX0_STRKA</name>
<comment type="caution">
    <text evidence="1">The sequence shown here is derived from an EMBL/GenBank/DDBJ whole genome shotgun (WGS) entry which is preliminary data.</text>
</comment>
<dbReference type="EMBL" id="SIXH01000284">
    <property type="protein sequence ID" value="TBO56879.1"/>
    <property type="molecule type" value="Genomic_DNA"/>
</dbReference>
<keyword evidence="2" id="KW-1185">Reference proteome</keyword>
<dbReference type="AlphaFoldDB" id="A0A4Q9HQX0"/>
<organism evidence="1 2">
    <name type="scientific">Streptomyces kasugaensis</name>
    <dbReference type="NCBI Taxonomy" id="1946"/>
    <lineage>
        <taxon>Bacteria</taxon>
        <taxon>Bacillati</taxon>
        <taxon>Actinomycetota</taxon>
        <taxon>Actinomycetes</taxon>
        <taxon>Kitasatosporales</taxon>
        <taxon>Streptomycetaceae</taxon>
        <taxon>Streptomyces</taxon>
    </lineage>
</organism>
<evidence type="ECO:0000313" key="2">
    <source>
        <dbReference type="Proteomes" id="UP000292452"/>
    </source>
</evidence>